<dbReference type="Gene3D" id="1.10.10.470">
    <property type="entry name" value="Maltooligosyl trehalose synthase, domain 4"/>
    <property type="match status" value="1"/>
</dbReference>
<dbReference type="Gene3D" id="3.20.20.80">
    <property type="entry name" value="Glycosidases"/>
    <property type="match status" value="3"/>
</dbReference>
<dbReference type="PANTHER" id="PTHR10357:SF216">
    <property type="entry name" value="MALTOOLIGOSYL TREHALOSE SYNTHASE-RELATED"/>
    <property type="match status" value="1"/>
</dbReference>
<dbReference type="PANTHER" id="PTHR10357">
    <property type="entry name" value="ALPHA-AMYLASE FAMILY MEMBER"/>
    <property type="match status" value="1"/>
</dbReference>
<evidence type="ECO:0000313" key="2">
    <source>
        <dbReference type="EMBL" id="ABJ81233.1"/>
    </source>
</evidence>
<gene>
    <name evidence="2" type="ordered locus">Acid_0220</name>
</gene>
<dbReference type="STRING" id="234267.Acid_0220"/>
<proteinExistence type="predicted"/>
<dbReference type="InParanoid" id="Q02CI3"/>
<dbReference type="EMBL" id="CP000473">
    <property type="protein sequence ID" value="ABJ81233.1"/>
    <property type="molecule type" value="Genomic_DNA"/>
</dbReference>
<reference evidence="2" key="1">
    <citation type="submission" date="2006-10" db="EMBL/GenBank/DDBJ databases">
        <title>Complete sequence of Solibacter usitatus Ellin6076.</title>
        <authorList>
            <consortium name="US DOE Joint Genome Institute"/>
            <person name="Copeland A."/>
            <person name="Lucas S."/>
            <person name="Lapidus A."/>
            <person name="Barry K."/>
            <person name="Detter J.C."/>
            <person name="Glavina del Rio T."/>
            <person name="Hammon N."/>
            <person name="Israni S."/>
            <person name="Dalin E."/>
            <person name="Tice H."/>
            <person name="Pitluck S."/>
            <person name="Thompson L.S."/>
            <person name="Brettin T."/>
            <person name="Bruce D."/>
            <person name="Han C."/>
            <person name="Tapia R."/>
            <person name="Gilna P."/>
            <person name="Schmutz J."/>
            <person name="Larimer F."/>
            <person name="Land M."/>
            <person name="Hauser L."/>
            <person name="Kyrpides N."/>
            <person name="Mikhailova N."/>
            <person name="Janssen P.H."/>
            <person name="Kuske C.R."/>
            <person name="Richardson P."/>
        </authorList>
    </citation>
    <scope>NUCLEOTIDE SEQUENCE</scope>
    <source>
        <strain evidence="2">Ellin6076</strain>
    </source>
</reference>
<organism evidence="2">
    <name type="scientific">Solibacter usitatus (strain Ellin6076)</name>
    <dbReference type="NCBI Taxonomy" id="234267"/>
    <lineage>
        <taxon>Bacteria</taxon>
        <taxon>Pseudomonadati</taxon>
        <taxon>Acidobacteriota</taxon>
        <taxon>Terriglobia</taxon>
        <taxon>Bryobacterales</taxon>
        <taxon>Solibacteraceae</taxon>
        <taxon>Candidatus Solibacter</taxon>
    </lineage>
</organism>
<protein>
    <submittedName>
        <fullName evidence="2">Malto-oligosyltrehalose synthase</fullName>
    </submittedName>
</protein>
<dbReference type="AlphaFoldDB" id="Q02CI3"/>
<dbReference type="eggNOG" id="COG3280">
    <property type="taxonomic scope" value="Bacteria"/>
</dbReference>
<dbReference type="InterPro" id="IPR006047">
    <property type="entry name" value="GH13_cat_dom"/>
</dbReference>
<dbReference type="GO" id="GO:0047470">
    <property type="term" value="F:(1,4)-alpha-D-glucan 1-alpha-D-glucosylmutase activity"/>
    <property type="evidence" value="ECO:0007669"/>
    <property type="project" value="TreeGrafter"/>
</dbReference>
<dbReference type="CAZy" id="GH13">
    <property type="family name" value="Glycoside Hydrolase Family 13"/>
</dbReference>
<dbReference type="NCBIfam" id="TIGR02401">
    <property type="entry name" value="trehalose_TreY"/>
    <property type="match status" value="1"/>
</dbReference>
<dbReference type="SMART" id="SM00642">
    <property type="entry name" value="Aamy"/>
    <property type="match status" value="1"/>
</dbReference>
<dbReference type="SUPFAM" id="SSF51445">
    <property type="entry name" value="(Trans)glycosidases"/>
    <property type="match status" value="1"/>
</dbReference>
<dbReference type="InterPro" id="IPR013797">
    <property type="entry name" value="Maltooligo_trehalose_synth_4"/>
</dbReference>
<evidence type="ECO:0000259" key="1">
    <source>
        <dbReference type="SMART" id="SM00642"/>
    </source>
</evidence>
<dbReference type="HOGENOM" id="CLU_005045_1_0_0"/>
<dbReference type="InterPro" id="IPR012767">
    <property type="entry name" value="Trehalose_TreY"/>
</dbReference>
<dbReference type="OrthoDB" id="9805159at2"/>
<accession>Q02CI3</accession>
<dbReference type="CDD" id="cd11336">
    <property type="entry name" value="AmyAc_MTSase"/>
    <property type="match status" value="1"/>
</dbReference>
<name>Q02CI3_SOLUE</name>
<dbReference type="GO" id="GO:0030980">
    <property type="term" value="P:alpha-glucan catabolic process"/>
    <property type="evidence" value="ECO:0007669"/>
    <property type="project" value="TreeGrafter"/>
</dbReference>
<dbReference type="InterPro" id="IPR017853">
    <property type="entry name" value="GH"/>
</dbReference>
<dbReference type="Pfam" id="PF00128">
    <property type="entry name" value="Alpha-amylase"/>
    <property type="match status" value="1"/>
</dbReference>
<feature type="domain" description="Glycosyl hydrolase family 13 catalytic" evidence="1">
    <location>
        <begin position="4"/>
        <end position="488"/>
    </location>
</feature>
<sequence length="929" mass="103519">MKSRATYRLQFNKDFGFDQAAQLAPYLEQLGISHVYASPWLKARPGSSHGYDIVDHHALNSELGDENAFLRMVTALKAHGLGQILDFVPNHMGVGGSDNPLWLDVLEWGRDSAHSGWFDIDWQADDSNGDKLLVPLLGDQYGVELYKGKLTLAFDEREGSFAVWAYGVHKLPICPLHYNRILGEAHPELERLGDAFANLPEWRPQVVLRARELKAELAQAANQRDDVREAIGACVARFNGAPGDESSWRDLHLLIQEQHWRAAHFRVAADDINYRRFFDVNDLAGLRMELPEVFAHAHKLVLRLLGDGTLDGLRIDHVDGLLNPKEYLQRLRARVRPGESGEPFYLVVEKILAPHEGLRSDWPVDGTTGYEFANLVLGLMIDSAGEAAITSHYVEFSGETSSFADVVRECKLRIMRNEMASELNMLAHDAARVAHQHPSTADFTRHILHRALREVVACFPVYRTYIDTTGQPSAEDLRDLNRAITQARSSDNDVDPSVFDFVHKLLSGELVAVSHSGFSRQTVLRCAMKLQQFSGPVMAKGLEDTAFYRYNRFVALNEVGGRPDQFGITVAAFHKANAVRLKQWPSSMLSTSTHDTKRGEDTRARLAVLSEIPEEWARQTRLWSRILRARRGEIGNAAPPDPNDEYLFYQLLTGTWPVELTGCSSLDPLALDPAALQTYRTRIQGAMMKSIREAKLHSTWASPNKSYEDAVRDFVDGALDPGVSRAFLGAFLPFQERVARLGVENSLFQTVLKLTAPGVPDIYQGAELWDLSMVDPDNRRPVDYGRRLRLLDELQPGTASPSELLERWTNGAVKLFLISTLLRFRAAEADLFTSGGYEPLSVTGPNVDCLCAFARQNGDRVVVVLAARFPARRELEPSWSGTTVSLPKDMAAKSLRNVLTGDRIANDGGELEVSVALDGLNVAVLTPDS</sequence>
<dbReference type="GO" id="GO:0005992">
    <property type="term" value="P:trehalose biosynthetic process"/>
    <property type="evidence" value="ECO:0007669"/>
    <property type="project" value="TreeGrafter"/>
</dbReference>
<dbReference type="KEGG" id="sus:Acid_0220"/>